<reference evidence="2 3" key="1">
    <citation type="submission" date="2015-02" db="EMBL/GenBank/DDBJ databases">
        <title>Single-cell genomics of uncultivated deep-branching MTB reveals a conserved set of magnetosome genes.</title>
        <authorList>
            <person name="Kolinko S."/>
            <person name="Richter M."/>
            <person name="Glockner F.O."/>
            <person name="Brachmann A."/>
            <person name="Schuler D."/>
        </authorList>
    </citation>
    <scope>NUCLEOTIDE SEQUENCE [LARGE SCALE GENOMIC DNA]</scope>
    <source>
        <strain evidence="2">TM-1</strain>
    </source>
</reference>
<accession>A0A0F3GRE3</accession>
<protein>
    <submittedName>
        <fullName evidence="2">Peptidase C14, caspase catalytic subunit p20</fullName>
    </submittedName>
</protein>
<dbReference type="SUPFAM" id="SSF52129">
    <property type="entry name" value="Caspase-like"/>
    <property type="match status" value="1"/>
</dbReference>
<dbReference type="GO" id="GO:0006508">
    <property type="term" value="P:proteolysis"/>
    <property type="evidence" value="ECO:0007669"/>
    <property type="project" value="InterPro"/>
</dbReference>
<evidence type="ECO:0000313" key="2">
    <source>
        <dbReference type="EMBL" id="KJU84524.1"/>
    </source>
</evidence>
<keyword evidence="3" id="KW-1185">Reference proteome</keyword>
<dbReference type="SUPFAM" id="SSF56436">
    <property type="entry name" value="C-type lectin-like"/>
    <property type="match status" value="1"/>
</dbReference>
<dbReference type="AlphaFoldDB" id="A0A0F3GRE3"/>
<dbReference type="GO" id="GO:0120147">
    <property type="term" value="F:formylglycine-generating oxidase activity"/>
    <property type="evidence" value="ECO:0007669"/>
    <property type="project" value="TreeGrafter"/>
</dbReference>
<sequence length="556" mass="61886">MEERMARVKVWGKRVEVVVFIAIVAALGVVAFVGGQERWSVNNAGGAASTSKGGYHALIIGNNDYKHMSNLKTAVNDAKAVEQVLRGRYGFNTRLLVNATRAQILSTLNEFRRTLGEDDNFLVYYAGHGKFDEIAGKAYWLPVDAKRDDTTEWIIADDITSEMKRIASKHILLVSDSCYSGTLTRGASTDLSSKGRREEFLRKMMERRSRTLMASGGNEPVSDSGGGEHSVFAAAFLRALKEVDKGTFTAEELFYGGKVKESVGGKSEQLPEYNNIRNSGHDGGDFVFNLGDIYPTPVPTPIQTPVPTASPTLAISSTYTDPMTEMEFVLVKGGCYDMGDTLDEGHSNEKPVHKVCVDDFYMSRYEVTQAQWEKVMGSNPSKGGRYPVELVSWDDAQGYLSKLNQQTDKKHRLPTEAEWEYACREGGKKVRFGTGTDKINSGIVNFDASVTDKQLYSEAGEYRNQTTEVGSLKKANGLGLYDMSGNVWEWVEDWYSEDAYKQHDERNPIYTKEGSNRVLRGGSWSNRPQNVRCAVRFGSLPGSRRYSIGFRLVRSM</sequence>
<dbReference type="PATRIC" id="fig|29290.4.peg.4332"/>
<dbReference type="PANTHER" id="PTHR23150">
    <property type="entry name" value="SULFATASE MODIFYING FACTOR 1, 2"/>
    <property type="match status" value="1"/>
</dbReference>
<organism evidence="2 3">
    <name type="scientific">Candidatus Magnetobacterium bavaricum</name>
    <dbReference type="NCBI Taxonomy" id="29290"/>
    <lineage>
        <taxon>Bacteria</taxon>
        <taxon>Pseudomonadati</taxon>
        <taxon>Nitrospirota</taxon>
        <taxon>Thermodesulfovibrionia</taxon>
        <taxon>Thermodesulfovibrionales</taxon>
        <taxon>Candidatus Magnetobacteriaceae</taxon>
        <taxon>Candidatus Magnetobacterium</taxon>
    </lineage>
</organism>
<dbReference type="Gene3D" id="3.90.1580.10">
    <property type="entry name" value="paralog of FGE (formylglycine-generating enzyme)"/>
    <property type="match status" value="1"/>
</dbReference>
<dbReference type="InterPro" id="IPR005532">
    <property type="entry name" value="SUMF_dom"/>
</dbReference>
<name>A0A0F3GRE3_9BACT</name>
<dbReference type="InterPro" id="IPR001309">
    <property type="entry name" value="Pept_C14_p20"/>
</dbReference>
<proteinExistence type="predicted"/>
<dbReference type="GO" id="GO:0004197">
    <property type="term" value="F:cysteine-type endopeptidase activity"/>
    <property type="evidence" value="ECO:0007669"/>
    <property type="project" value="InterPro"/>
</dbReference>
<dbReference type="Pfam" id="PF03781">
    <property type="entry name" value="FGE-sulfatase"/>
    <property type="match status" value="1"/>
</dbReference>
<evidence type="ECO:0000313" key="3">
    <source>
        <dbReference type="Proteomes" id="UP000033423"/>
    </source>
</evidence>
<dbReference type="PROSITE" id="PS50208">
    <property type="entry name" value="CASPASE_P20"/>
    <property type="match status" value="1"/>
</dbReference>
<dbReference type="Proteomes" id="UP000033423">
    <property type="component" value="Unassembled WGS sequence"/>
</dbReference>
<dbReference type="InterPro" id="IPR016187">
    <property type="entry name" value="CTDL_fold"/>
</dbReference>
<feature type="domain" description="Caspase family p20" evidence="1">
    <location>
        <begin position="57"/>
        <end position="136"/>
    </location>
</feature>
<dbReference type="Gene3D" id="3.40.50.1460">
    <property type="match status" value="1"/>
</dbReference>
<dbReference type="InterPro" id="IPR051043">
    <property type="entry name" value="Sulfatase_Mod_Factor_Kinase"/>
</dbReference>
<dbReference type="EMBL" id="LACI01001406">
    <property type="protein sequence ID" value="KJU84524.1"/>
    <property type="molecule type" value="Genomic_DNA"/>
</dbReference>
<dbReference type="PANTHER" id="PTHR23150:SF19">
    <property type="entry name" value="FORMYLGLYCINE-GENERATING ENZYME"/>
    <property type="match status" value="1"/>
</dbReference>
<dbReference type="InterPro" id="IPR042095">
    <property type="entry name" value="SUMF_sf"/>
</dbReference>
<gene>
    <name evidence="2" type="ORF">MBAV_003269</name>
</gene>
<dbReference type="Pfam" id="PF00656">
    <property type="entry name" value="Peptidase_C14"/>
    <property type="match status" value="1"/>
</dbReference>
<comment type="caution">
    <text evidence="2">The sequence shown here is derived from an EMBL/GenBank/DDBJ whole genome shotgun (WGS) entry which is preliminary data.</text>
</comment>
<dbReference type="InterPro" id="IPR029030">
    <property type="entry name" value="Caspase-like_dom_sf"/>
</dbReference>
<evidence type="ECO:0000259" key="1">
    <source>
        <dbReference type="PROSITE" id="PS50208"/>
    </source>
</evidence>
<dbReference type="InterPro" id="IPR011600">
    <property type="entry name" value="Pept_C14_caspase"/>
</dbReference>